<protein>
    <submittedName>
        <fullName evidence="3">Reverse transcriptase domain-containing protein</fullName>
    </submittedName>
</protein>
<dbReference type="WBParaSite" id="TASK_0000211501-mRNA-1">
    <property type="protein sequence ID" value="TASK_0000211501-mRNA-1"/>
    <property type="gene ID" value="TASK_0000211501"/>
</dbReference>
<proteinExistence type="predicted"/>
<dbReference type="AlphaFoldDB" id="A0A0R3VXH1"/>
<evidence type="ECO:0000313" key="2">
    <source>
        <dbReference type="Proteomes" id="UP000282613"/>
    </source>
</evidence>
<name>A0A0R3VXH1_TAEAS</name>
<dbReference type="Proteomes" id="UP000282613">
    <property type="component" value="Unassembled WGS sequence"/>
</dbReference>
<organism evidence="3">
    <name type="scientific">Taenia asiatica</name>
    <name type="common">Asian tapeworm</name>
    <dbReference type="NCBI Taxonomy" id="60517"/>
    <lineage>
        <taxon>Eukaryota</taxon>
        <taxon>Metazoa</taxon>
        <taxon>Spiralia</taxon>
        <taxon>Lophotrochozoa</taxon>
        <taxon>Platyhelminthes</taxon>
        <taxon>Cestoda</taxon>
        <taxon>Eucestoda</taxon>
        <taxon>Cyclophyllidea</taxon>
        <taxon>Taeniidae</taxon>
        <taxon>Taenia</taxon>
    </lineage>
</organism>
<evidence type="ECO:0000313" key="1">
    <source>
        <dbReference type="EMBL" id="VDK24383.1"/>
    </source>
</evidence>
<evidence type="ECO:0000313" key="3">
    <source>
        <dbReference type="WBParaSite" id="TASK_0000211501-mRNA-1"/>
    </source>
</evidence>
<accession>A0A0R3VXH1</accession>
<reference evidence="3" key="1">
    <citation type="submission" date="2017-02" db="UniProtKB">
        <authorList>
            <consortium name="WormBaseParasite"/>
        </authorList>
    </citation>
    <scope>IDENTIFICATION</scope>
</reference>
<gene>
    <name evidence="1" type="ORF">TASK_LOCUS2116</name>
</gene>
<keyword evidence="2" id="KW-1185">Reference proteome</keyword>
<reference evidence="1 2" key="2">
    <citation type="submission" date="2018-11" db="EMBL/GenBank/DDBJ databases">
        <authorList>
            <consortium name="Pathogen Informatics"/>
        </authorList>
    </citation>
    <scope>NUCLEOTIDE SEQUENCE [LARGE SCALE GENOMIC DNA]</scope>
</reference>
<sequence>MRVTDELLVCTRAQCTDVGSTDPKGVIDGIRYGGTWLQPLAAFVSDLRNMFALMMVDWQEARLKNTEIT</sequence>
<dbReference type="EMBL" id="UYRS01001028">
    <property type="protein sequence ID" value="VDK24383.1"/>
    <property type="molecule type" value="Genomic_DNA"/>
</dbReference>